<dbReference type="AlphaFoldDB" id="A0AAP0J7L8"/>
<sequence length="50" mass="5684">MESEHVGNYDVQHGEERIDSSDYHDYTNKFIPEALFARGWSSSGKGEHGL</sequence>
<accession>A0AAP0J7L8</accession>
<evidence type="ECO:0000313" key="2">
    <source>
        <dbReference type="Proteomes" id="UP001420932"/>
    </source>
</evidence>
<name>A0AAP0J7L8_9MAGN</name>
<reference evidence="1 2" key="1">
    <citation type="submission" date="2024-01" db="EMBL/GenBank/DDBJ databases">
        <title>Genome assemblies of Stephania.</title>
        <authorList>
            <person name="Yang L."/>
        </authorList>
    </citation>
    <scope>NUCLEOTIDE SEQUENCE [LARGE SCALE GENOMIC DNA]</scope>
    <source>
        <strain evidence="1">YNDBR</strain>
        <tissue evidence="1">Leaf</tissue>
    </source>
</reference>
<protein>
    <submittedName>
        <fullName evidence="1">Uncharacterized protein</fullName>
    </submittedName>
</protein>
<organism evidence="1 2">
    <name type="scientific">Stephania yunnanensis</name>
    <dbReference type="NCBI Taxonomy" id="152371"/>
    <lineage>
        <taxon>Eukaryota</taxon>
        <taxon>Viridiplantae</taxon>
        <taxon>Streptophyta</taxon>
        <taxon>Embryophyta</taxon>
        <taxon>Tracheophyta</taxon>
        <taxon>Spermatophyta</taxon>
        <taxon>Magnoliopsida</taxon>
        <taxon>Ranunculales</taxon>
        <taxon>Menispermaceae</taxon>
        <taxon>Menispermoideae</taxon>
        <taxon>Cissampelideae</taxon>
        <taxon>Stephania</taxon>
    </lineage>
</organism>
<keyword evidence="2" id="KW-1185">Reference proteome</keyword>
<dbReference type="EMBL" id="JBBNAF010000007">
    <property type="protein sequence ID" value="KAK9129029.1"/>
    <property type="molecule type" value="Genomic_DNA"/>
</dbReference>
<evidence type="ECO:0000313" key="1">
    <source>
        <dbReference type="EMBL" id="KAK9129029.1"/>
    </source>
</evidence>
<comment type="caution">
    <text evidence="1">The sequence shown here is derived from an EMBL/GenBank/DDBJ whole genome shotgun (WGS) entry which is preliminary data.</text>
</comment>
<dbReference type="Proteomes" id="UP001420932">
    <property type="component" value="Unassembled WGS sequence"/>
</dbReference>
<gene>
    <name evidence="1" type="ORF">Syun_017826</name>
</gene>
<proteinExistence type="predicted"/>